<dbReference type="InterPro" id="IPR002401">
    <property type="entry name" value="Cyt_P450_E_grp-I"/>
</dbReference>
<keyword evidence="8" id="KW-1133">Transmembrane helix</keyword>
<dbReference type="GO" id="GO:0016020">
    <property type="term" value="C:membrane"/>
    <property type="evidence" value="ECO:0007669"/>
    <property type="project" value="UniProtKB-SubCell"/>
</dbReference>
<dbReference type="Proteomes" id="UP000310158">
    <property type="component" value="Unassembled WGS sequence"/>
</dbReference>
<dbReference type="PANTHER" id="PTHR46300">
    <property type="entry name" value="P450, PUTATIVE (EUROFUNG)-RELATED-RELATED"/>
    <property type="match status" value="1"/>
</dbReference>
<dbReference type="InterPro" id="IPR001128">
    <property type="entry name" value="Cyt_P450"/>
</dbReference>
<protein>
    <recommendedName>
        <fullName evidence="16">Cytochrome P450</fullName>
    </recommendedName>
</protein>
<comment type="subcellular location">
    <subcellularLocation>
        <location evidence="2">Membrane</location>
    </subcellularLocation>
</comment>
<evidence type="ECO:0000256" key="1">
    <source>
        <dbReference type="ARBA" id="ARBA00001971"/>
    </source>
</evidence>
<sequence length="540" mass="60455">MDLLPSAVSLPSLSALSLSSIVEAIRDNQALSAVISIGLLTVFVVRYTQSPLRKLPPGPRGLPFIGNLLQLRGQQWHTFTEWRKEFGDLVYLNAAGQRLIVINSQKVAAEILDRRAGKNSYRPRNIVAAEILTGGLLFVFTRYSDLWRRMRKAAHEGLHKGIVHRYHPTQTTEAILLASGVLAQPQQWDAHLRRSAASSTMSVVYDTAPIASENDPSIKNVNDFVARVARAGLPGAHLVEFFPWMIYIPRSLAKWKREAQDWHVNDSRMLEGLFNEVRDRVAEGEVRPSLASTLIEDSGRHNLSHHENAWVAGTMYAAGSETTAGVMAWWMLAMVAYPATQKRAQAELDTVVGRSRLPTFADHRHLPYIQAIVKEALRWRPVDPVGMPHYTVEDDWYEGMFIPKDTVCIANVWHLNHDPEIYGEDAAEFNPSRHLDEDGMLAPGPADAKEEGHVTYGFGRRICIGRHVANNSLFINIAIMLWAMNIERVTDKNGDVLPLDVDGCVEDGLVVRPVPFQCKITPRFPEAASILEQEQELLGH</sequence>
<keyword evidence="10 13" id="KW-0408">Iron</keyword>
<keyword evidence="9" id="KW-0560">Oxidoreductase</keyword>
<evidence type="ECO:0000256" key="3">
    <source>
        <dbReference type="ARBA" id="ARBA00005179"/>
    </source>
</evidence>
<evidence type="ECO:0000256" key="4">
    <source>
        <dbReference type="ARBA" id="ARBA00010617"/>
    </source>
</evidence>
<evidence type="ECO:0000313" key="14">
    <source>
        <dbReference type="EMBL" id="THH17470.1"/>
    </source>
</evidence>
<keyword evidence="11" id="KW-0503">Monooxygenase</keyword>
<evidence type="ECO:0000313" key="15">
    <source>
        <dbReference type="Proteomes" id="UP000310158"/>
    </source>
</evidence>
<proteinExistence type="inferred from homology"/>
<evidence type="ECO:0000256" key="11">
    <source>
        <dbReference type="ARBA" id="ARBA00023033"/>
    </source>
</evidence>
<organism evidence="14 15">
    <name type="scientific">Bondarzewia mesenterica</name>
    <dbReference type="NCBI Taxonomy" id="1095465"/>
    <lineage>
        <taxon>Eukaryota</taxon>
        <taxon>Fungi</taxon>
        <taxon>Dikarya</taxon>
        <taxon>Basidiomycota</taxon>
        <taxon>Agaricomycotina</taxon>
        <taxon>Agaricomycetes</taxon>
        <taxon>Russulales</taxon>
        <taxon>Bondarzewiaceae</taxon>
        <taxon>Bondarzewia</taxon>
    </lineage>
</organism>
<dbReference type="AlphaFoldDB" id="A0A4S4M3R0"/>
<dbReference type="GO" id="GO:0004497">
    <property type="term" value="F:monooxygenase activity"/>
    <property type="evidence" value="ECO:0007669"/>
    <property type="project" value="UniProtKB-KW"/>
</dbReference>
<evidence type="ECO:0008006" key="16">
    <source>
        <dbReference type="Google" id="ProtNLM"/>
    </source>
</evidence>
<dbReference type="Gene3D" id="1.10.630.10">
    <property type="entry name" value="Cytochrome P450"/>
    <property type="match status" value="1"/>
</dbReference>
<evidence type="ECO:0000256" key="8">
    <source>
        <dbReference type="ARBA" id="ARBA00022989"/>
    </source>
</evidence>
<dbReference type="InterPro" id="IPR036396">
    <property type="entry name" value="Cyt_P450_sf"/>
</dbReference>
<reference evidence="14 15" key="1">
    <citation type="submission" date="2019-02" db="EMBL/GenBank/DDBJ databases">
        <title>Genome sequencing of the rare red list fungi Bondarzewia mesenterica.</title>
        <authorList>
            <person name="Buettner E."/>
            <person name="Kellner H."/>
        </authorList>
    </citation>
    <scope>NUCLEOTIDE SEQUENCE [LARGE SCALE GENOMIC DNA]</scope>
    <source>
        <strain evidence="14 15">DSM 108281</strain>
    </source>
</reference>
<keyword evidence="15" id="KW-1185">Reference proteome</keyword>
<dbReference type="Pfam" id="PF00067">
    <property type="entry name" value="p450"/>
    <property type="match status" value="1"/>
</dbReference>
<dbReference type="GO" id="GO:0020037">
    <property type="term" value="F:heme binding"/>
    <property type="evidence" value="ECO:0007669"/>
    <property type="project" value="InterPro"/>
</dbReference>
<comment type="pathway">
    <text evidence="3">Secondary metabolite biosynthesis.</text>
</comment>
<dbReference type="SUPFAM" id="SSF48264">
    <property type="entry name" value="Cytochrome P450"/>
    <property type="match status" value="1"/>
</dbReference>
<evidence type="ECO:0000256" key="9">
    <source>
        <dbReference type="ARBA" id="ARBA00023002"/>
    </source>
</evidence>
<name>A0A4S4M3R0_9AGAM</name>
<keyword evidence="7 13" id="KW-0479">Metal-binding</keyword>
<dbReference type="PANTHER" id="PTHR46300:SF2">
    <property type="entry name" value="CYTOCHROME P450 MONOOXYGENASE ALNH-RELATED"/>
    <property type="match status" value="1"/>
</dbReference>
<dbReference type="GO" id="GO:0016705">
    <property type="term" value="F:oxidoreductase activity, acting on paired donors, with incorporation or reduction of molecular oxygen"/>
    <property type="evidence" value="ECO:0007669"/>
    <property type="project" value="InterPro"/>
</dbReference>
<evidence type="ECO:0000256" key="7">
    <source>
        <dbReference type="ARBA" id="ARBA00022723"/>
    </source>
</evidence>
<dbReference type="InterPro" id="IPR050364">
    <property type="entry name" value="Cytochrome_P450_fung"/>
</dbReference>
<evidence type="ECO:0000256" key="2">
    <source>
        <dbReference type="ARBA" id="ARBA00004370"/>
    </source>
</evidence>
<dbReference type="GO" id="GO:0005506">
    <property type="term" value="F:iron ion binding"/>
    <property type="evidence" value="ECO:0007669"/>
    <property type="project" value="InterPro"/>
</dbReference>
<keyword evidence="12" id="KW-0472">Membrane</keyword>
<evidence type="ECO:0000256" key="12">
    <source>
        <dbReference type="ARBA" id="ARBA00023136"/>
    </source>
</evidence>
<gene>
    <name evidence="14" type="ORF">EW146_g3350</name>
</gene>
<keyword evidence="6" id="KW-0812">Transmembrane</keyword>
<dbReference type="CDD" id="cd11065">
    <property type="entry name" value="CYP64-like"/>
    <property type="match status" value="1"/>
</dbReference>
<dbReference type="OrthoDB" id="2789670at2759"/>
<keyword evidence="5 13" id="KW-0349">Heme</keyword>
<evidence type="ECO:0000256" key="5">
    <source>
        <dbReference type="ARBA" id="ARBA00022617"/>
    </source>
</evidence>
<evidence type="ECO:0000256" key="6">
    <source>
        <dbReference type="ARBA" id="ARBA00022692"/>
    </source>
</evidence>
<dbReference type="PRINTS" id="PR00385">
    <property type="entry name" value="P450"/>
</dbReference>
<dbReference type="PRINTS" id="PR00463">
    <property type="entry name" value="EP450I"/>
</dbReference>
<evidence type="ECO:0000256" key="13">
    <source>
        <dbReference type="PIRSR" id="PIRSR602401-1"/>
    </source>
</evidence>
<feature type="binding site" description="axial binding residue" evidence="13">
    <location>
        <position position="463"/>
    </location>
    <ligand>
        <name>heme</name>
        <dbReference type="ChEBI" id="CHEBI:30413"/>
    </ligand>
    <ligandPart>
        <name>Fe</name>
        <dbReference type="ChEBI" id="CHEBI:18248"/>
    </ligandPart>
</feature>
<accession>A0A4S4M3R0</accession>
<comment type="similarity">
    <text evidence="4">Belongs to the cytochrome P450 family.</text>
</comment>
<evidence type="ECO:0000256" key="10">
    <source>
        <dbReference type="ARBA" id="ARBA00023004"/>
    </source>
</evidence>
<comment type="cofactor">
    <cofactor evidence="1 13">
        <name>heme</name>
        <dbReference type="ChEBI" id="CHEBI:30413"/>
    </cofactor>
</comment>
<dbReference type="EMBL" id="SGPL01000110">
    <property type="protein sequence ID" value="THH17470.1"/>
    <property type="molecule type" value="Genomic_DNA"/>
</dbReference>
<comment type="caution">
    <text evidence="14">The sequence shown here is derived from an EMBL/GenBank/DDBJ whole genome shotgun (WGS) entry which is preliminary data.</text>
</comment>